<comment type="catalytic activity">
    <reaction evidence="3">
        <text>(R)-4'-phosphopantothenate + L-cysteine + CTP = N-[(R)-4-phosphopantothenoyl]-L-cysteine + CMP + diphosphate + H(+)</text>
        <dbReference type="Rhea" id="RHEA:19397"/>
        <dbReference type="ChEBI" id="CHEBI:10986"/>
        <dbReference type="ChEBI" id="CHEBI:15378"/>
        <dbReference type="ChEBI" id="CHEBI:33019"/>
        <dbReference type="ChEBI" id="CHEBI:35235"/>
        <dbReference type="ChEBI" id="CHEBI:37563"/>
        <dbReference type="ChEBI" id="CHEBI:59458"/>
        <dbReference type="ChEBI" id="CHEBI:60377"/>
        <dbReference type="EC" id="6.3.2.5"/>
    </reaction>
</comment>
<dbReference type="InterPro" id="IPR007085">
    <property type="entry name" value="DNA/pantothenate-metab_flavo_C"/>
</dbReference>
<keyword evidence="1 3" id="KW-0210">Decarboxylase</keyword>
<feature type="active site" description="Proton donor" evidence="3">
    <location>
        <position position="157"/>
    </location>
</feature>
<comment type="cofactor">
    <cofactor evidence="3">
        <name>Mg(2+)</name>
        <dbReference type="ChEBI" id="CHEBI:18420"/>
    </cofactor>
</comment>
<dbReference type="GO" id="GO:0010181">
    <property type="term" value="F:FMN binding"/>
    <property type="evidence" value="ECO:0007669"/>
    <property type="project" value="UniProtKB-UniRule"/>
</dbReference>
<evidence type="ECO:0000256" key="1">
    <source>
        <dbReference type="ARBA" id="ARBA00022793"/>
    </source>
</evidence>
<dbReference type="Pfam" id="PF04127">
    <property type="entry name" value="DFP"/>
    <property type="match status" value="1"/>
</dbReference>
<dbReference type="GO" id="GO:0046872">
    <property type="term" value="F:metal ion binding"/>
    <property type="evidence" value="ECO:0007669"/>
    <property type="project" value="UniProtKB-KW"/>
</dbReference>
<keyword evidence="3" id="KW-0285">Flavoprotein</keyword>
<comment type="caution">
    <text evidence="3">Lacks conserved residue(s) required for the propagation of feature annotation.</text>
</comment>
<feature type="domain" description="Flavoprotein" evidence="4">
    <location>
        <begin position="5"/>
        <end position="177"/>
    </location>
</feature>
<evidence type="ECO:0000259" key="5">
    <source>
        <dbReference type="Pfam" id="PF04127"/>
    </source>
</evidence>
<dbReference type="Pfam" id="PF02441">
    <property type="entry name" value="Flavoprotein"/>
    <property type="match status" value="1"/>
</dbReference>
<feature type="binding site" evidence="3">
    <location>
        <position position="368"/>
    </location>
    <ligand>
        <name>CTP</name>
        <dbReference type="ChEBI" id="CHEBI:37563"/>
    </ligand>
</feature>
<feature type="binding site" evidence="3">
    <location>
        <position position="316"/>
    </location>
    <ligand>
        <name>CTP</name>
        <dbReference type="ChEBI" id="CHEBI:37563"/>
    </ligand>
</feature>
<proteinExistence type="inferred from homology"/>
<accession>A0A1W9HW75</accession>
<dbReference type="STRING" id="1827387.A4S15_10570"/>
<name>A0A1W9HW75_9HYPH</name>
<comment type="pathway">
    <text evidence="3">Cofactor biosynthesis; coenzyme A biosynthesis; CoA from (R)-pantothenate: step 2/5.</text>
</comment>
<comment type="function">
    <text evidence="3">Catalyzes two sequential steps in the biosynthesis of coenzyme A. In the first step cysteine is conjugated to 4'-phosphopantothenate to form 4-phosphopantothenoylcysteine. In the second step the latter compound is decarboxylated to form 4'-phosphopantotheine.</text>
</comment>
<feature type="region of interest" description="Phosphopantothenoylcysteine decarboxylase" evidence="3">
    <location>
        <begin position="1"/>
        <end position="218"/>
    </location>
</feature>
<dbReference type="PANTHER" id="PTHR14359:SF6">
    <property type="entry name" value="PHOSPHOPANTOTHENOYLCYSTEINE DECARBOXYLASE"/>
    <property type="match status" value="1"/>
</dbReference>
<keyword evidence="3" id="KW-0436">Ligase</keyword>
<keyword evidence="3" id="KW-0479">Metal-binding</keyword>
<dbReference type="InterPro" id="IPR035929">
    <property type="entry name" value="CoaB-like_sf"/>
</dbReference>
<dbReference type="InterPro" id="IPR036551">
    <property type="entry name" value="Flavin_trans-like"/>
</dbReference>
<comment type="catalytic activity">
    <reaction evidence="3">
        <text>N-[(R)-4-phosphopantothenoyl]-L-cysteine + H(+) = (R)-4'-phosphopantetheine + CO2</text>
        <dbReference type="Rhea" id="RHEA:16793"/>
        <dbReference type="ChEBI" id="CHEBI:15378"/>
        <dbReference type="ChEBI" id="CHEBI:16526"/>
        <dbReference type="ChEBI" id="CHEBI:59458"/>
        <dbReference type="ChEBI" id="CHEBI:61723"/>
        <dbReference type="EC" id="4.1.1.36"/>
    </reaction>
</comment>
<keyword evidence="3" id="KW-0288">FMN</keyword>
<evidence type="ECO:0000256" key="2">
    <source>
        <dbReference type="ARBA" id="ARBA00023239"/>
    </source>
</evidence>
<keyword evidence="3" id="KW-0460">Magnesium</keyword>
<dbReference type="AlphaFoldDB" id="A0A1W9HW75"/>
<organism evidence="6 7">
    <name type="scientific">Candidatus Raskinella chloraquaticus</name>
    <dbReference type="NCBI Taxonomy" id="1951219"/>
    <lineage>
        <taxon>Bacteria</taxon>
        <taxon>Pseudomonadati</taxon>
        <taxon>Pseudomonadota</taxon>
        <taxon>Alphaproteobacteria</taxon>
        <taxon>Hyphomicrobiales</taxon>
        <taxon>Phreatobacteraceae</taxon>
        <taxon>Candidatus Raskinella</taxon>
    </lineage>
</organism>
<dbReference type="HAMAP" id="MF_02225">
    <property type="entry name" value="CoaBC"/>
    <property type="match status" value="1"/>
</dbReference>
<feature type="binding site" evidence="3">
    <location>
        <position position="354"/>
    </location>
    <ligand>
        <name>CTP</name>
        <dbReference type="ChEBI" id="CHEBI:37563"/>
    </ligand>
</feature>
<comment type="cofactor">
    <cofactor evidence="3">
        <name>FMN</name>
        <dbReference type="ChEBI" id="CHEBI:58210"/>
    </cofactor>
    <text evidence="3">Binds 1 FMN per subunit.</text>
</comment>
<keyword evidence="2 3" id="KW-0456">Lyase</keyword>
<feature type="binding site" evidence="3">
    <location>
        <position position="372"/>
    </location>
    <ligand>
        <name>CTP</name>
        <dbReference type="ChEBI" id="CHEBI:37563"/>
    </ligand>
</feature>
<dbReference type="InterPro" id="IPR003382">
    <property type="entry name" value="Flavoprotein"/>
</dbReference>
<feature type="binding site" evidence="3">
    <location>
        <position position="306"/>
    </location>
    <ligand>
        <name>CTP</name>
        <dbReference type="ChEBI" id="CHEBI:37563"/>
    </ligand>
</feature>
<feature type="binding site" evidence="3">
    <location>
        <begin position="334"/>
        <end position="337"/>
    </location>
    <ligand>
        <name>CTP</name>
        <dbReference type="ChEBI" id="CHEBI:37563"/>
    </ligand>
</feature>
<dbReference type="GO" id="GO:0015941">
    <property type="term" value="P:pantothenate catabolic process"/>
    <property type="evidence" value="ECO:0007669"/>
    <property type="project" value="InterPro"/>
</dbReference>
<dbReference type="EMBL" id="LWDL01000018">
    <property type="protein sequence ID" value="OQW51658.1"/>
    <property type="molecule type" value="Genomic_DNA"/>
</dbReference>
<reference evidence="6 7" key="1">
    <citation type="journal article" date="2017" name="Water Res.">
        <title>Comammox in drinking water systems.</title>
        <authorList>
            <person name="Wang Y."/>
            <person name="Ma L."/>
            <person name="Mao Y."/>
            <person name="Jiang X."/>
            <person name="Xia Y."/>
            <person name="Yu K."/>
            <person name="Li B."/>
            <person name="Zhang T."/>
        </authorList>
    </citation>
    <scope>NUCLEOTIDE SEQUENCE [LARGE SCALE GENOMIC DNA]</scope>
    <source>
        <strain evidence="6">SG_bin8</strain>
    </source>
</reference>
<dbReference type="Proteomes" id="UP000192872">
    <property type="component" value="Unassembled WGS sequence"/>
</dbReference>
<comment type="similarity">
    <text evidence="3">In the C-terminal section; belongs to the PPC synthetase family.</text>
</comment>
<feature type="domain" description="DNA/pantothenate metabolism flavoprotein C-terminal" evidence="5">
    <location>
        <begin position="214"/>
        <end position="424"/>
    </location>
</feature>
<dbReference type="SUPFAM" id="SSF102645">
    <property type="entry name" value="CoaB-like"/>
    <property type="match status" value="1"/>
</dbReference>
<dbReference type="PANTHER" id="PTHR14359">
    <property type="entry name" value="HOMO-OLIGOMERIC FLAVIN CONTAINING CYS DECARBOXYLASE FAMILY"/>
    <property type="match status" value="1"/>
</dbReference>
<evidence type="ECO:0000313" key="6">
    <source>
        <dbReference type="EMBL" id="OQW51658.1"/>
    </source>
</evidence>
<dbReference type="GO" id="GO:0004632">
    <property type="term" value="F:phosphopantothenate--cysteine ligase activity"/>
    <property type="evidence" value="ECO:0007669"/>
    <property type="project" value="UniProtKB-UniRule"/>
</dbReference>
<keyword evidence="3" id="KW-0511">Multifunctional enzyme</keyword>
<dbReference type="InterPro" id="IPR005252">
    <property type="entry name" value="CoaBC"/>
</dbReference>
<dbReference type="Gene3D" id="3.40.50.1950">
    <property type="entry name" value="Flavin prenyltransferase-like"/>
    <property type="match status" value="1"/>
</dbReference>
<sequence length="430" mass="44985">MLKHKRILLIIGGGIAAYKSLELIRLLRKAEASVHAILTSAGQHFVTPLSVSALCEARVFTDLFDLTAEAEMGHIELSRAADLVVVAPATADLMAKLAGGLANDLASTTLLATDKAVLMAPAMNVRMWTHAATQRNLVQLIADGVLFVGPDEGPMACGEYGPGRMAEPTDILQAIAAALAGVTARPAMAATSTTVPVPKPLRSESLPALTSNALQGVRVVITSGPTHEPIDPVRYIANRSSGKQGYAIARAAAAVGAEVTLISGPVQLAPPAGVEVVQVESARDMLNAVELALPAQVFIAAAAVADWRTAATAGQKIKKVPGARGPTLALVENPDILAAIAKRRKDRPRLVIGFAAETEEVVAHAKTKRVRKGCDWIVANDVTPASGVMGGDLNTVHIIDTGGVESWPKLAKEEVARRLISRIGDYFAAH</sequence>
<comment type="similarity">
    <text evidence="3">In the N-terminal section; belongs to the HFCD (homo-oligomeric flavin containing Cys decarboxylase) superfamily.</text>
</comment>
<dbReference type="UniPathway" id="UPA00241">
    <property type="reaction ID" value="UER00353"/>
</dbReference>
<gene>
    <name evidence="3" type="primary">coaBC</name>
    <name evidence="6" type="ORF">A4S15_10570</name>
</gene>
<dbReference type="GO" id="GO:0015937">
    <property type="term" value="P:coenzyme A biosynthetic process"/>
    <property type="evidence" value="ECO:0007669"/>
    <property type="project" value="UniProtKB-UniRule"/>
</dbReference>
<dbReference type="GO" id="GO:0071513">
    <property type="term" value="C:phosphopantothenoylcysteine decarboxylase complex"/>
    <property type="evidence" value="ECO:0007669"/>
    <property type="project" value="TreeGrafter"/>
</dbReference>
<comment type="pathway">
    <text evidence="3">Cofactor biosynthesis; coenzyme A biosynthesis; CoA from (R)-pantothenate: step 3/5.</text>
</comment>
<dbReference type="GO" id="GO:0004633">
    <property type="term" value="F:phosphopantothenoylcysteine decarboxylase activity"/>
    <property type="evidence" value="ECO:0007669"/>
    <property type="project" value="UniProtKB-UniRule"/>
</dbReference>
<feature type="region of interest" description="Phosphopantothenate--cysteine ligase" evidence="3">
    <location>
        <begin position="219"/>
        <end position="430"/>
    </location>
</feature>
<protein>
    <recommendedName>
        <fullName evidence="3">Coenzyme A biosynthesis bifunctional protein CoaBC</fullName>
    </recommendedName>
    <alternativeName>
        <fullName evidence="3">DNA/pantothenate metabolism flavoprotein</fullName>
    </alternativeName>
    <alternativeName>
        <fullName evidence="3">Phosphopantothenoylcysteine synthetase/decarboxylase</fullName>
        <shortName evidence="3">PPCS-PPCDC</shortName>
    </alternativeName>
    <domain>
        <recommendedName>
            <fullName evidence="3">Phosphopantothenoylcysteine decarboxylase</fullName>
            <shortName evidence="3">PPC decarboxylase</shortName>
            <shortName evidence="3">PPC-DC</shortName>
            <ecNumber evidence="3">4.1.1.36</ecNumber>
        </recommendedName>
        <alternativeName>
            <fullName evidence="3">CoaC</fullName>
        </alternativeName>
    </domain>
    <domain>
        <recommendedName>
            <fullName evidence="3">Phosphopantothenate--cysteine ligase</fullName>
            <ecNumber evidence="3">6.3.2.5</ecNumber>
        </recommendedName>
        <alternativeName>
            <fullName evidence="3">CoaB</fullName>
        </alternativeName>
        <alternativeName>
            <fullName evidence="3">Phosphopantothenoylcysteine synthetase</fullName>
            <shortName evidence="3">PPC synthetase</shortName>
            <shortName evidence="3">PPC-S</shortName>
        </alternativeName>
    </domain>
</protein>
<evidence type="ECO:0000256" key="3">
    <source>
        <dbReference type="HAMAP-Rule" id="MF_02225"/>
    </source>
</evidence>
<comment type="caution">
    <text evidence="6">The sequence shown here is derived from an EMBL/GenBank/DDBJ whole genome shotgun (WGS) entry which is preliminary data.</text>
</comment>
<dbReference type="Gene3D" id="3.40.50.10300">
    <property type="entry name" value="CoaB-like"/>
    <property type="match status" value="1"/>
</dbReference>
<dbReference type="EC" id="4.1.1.36" evidence="3"/>
<dbReference type="SUPFAM" id="SSF52507">
    <property type="entry name" value="Homo-oligomeric flavin-containing Cys decarboxylases, HFCD"/>
    <property type="match status" value="1"/>
</dbReference>
<dbReference type="EC" id="6.3.2.5" evidence="3"/>
<dbReference type="RefSeq" id="WP_376801992.1">
    <property type="nucleotide sequence ID" value="NZ_DBNB01000034.1"/>
</dbReference>
<evidence type="ECO:0000259" key="4">
    <source>
        <dbReference type="Pfam" id="PF02441"/>
    </source>
</evidence>
<evidence type="ECO:0000313" key="7">
    <source>
        <dbReference type="Proteomes" id="UP000192872"/>
    </source>
</evidence>